<dbReference type="EMBL" id="JACSEA010000009">
    <property type="protein sequence ID" value="KAF7393224.1"/>
    <property type="molecule type" value="Genomic_DNA"/>
</dbReference>
<sequence>MVTAIVWTWTRARSERQCRPLDHEIFPLEKRPINLDVESQSNRRTLEQHASPTCSREIGSENIRQRNYLAARKAGLASFGLLRKFSKSNELLEISRNELNERCVLNTREKSVSPESARYSSRQVCPTLGSQPRPDSVLFEKLKGVYLEKQIFSLALGFRFIESSKSLRYEIISFIVLYEIETTRIRAVFPTDANPNTRSTSIKSSSFAHWHERAPLKHPKKPLTSDNENLTVEYILRAEIKPIKEIRKALIIRDETKIQRGGKGGKSTVEQRGCPRKCLLFGLCDIKDSMCTNDAIGMDQAETMVYLLGSIFLILVRASYIRGGADRIDELH</sequence>
<name>A0A834JUI4_VESVU</name>
<dbReference type="Proteomes" id="UP000614350">
    <property type="component" value="Unassembled WGS sequence"/>
</dbReference>
<keyword evidence="2" id="KW-1185">Reference proteome</keyword>
<accession>A0A834JUI4</accession>
<dbReference type="AlphaFoldDB" id="A0A834JUI4"/>
<reference evidence="1" key="1">
    <citation type="journal article" date="2020" name="G3 (Bethesda)">
        <title>High-Quality Assemblies for Three Invasive Social Wasps from the &lt;i&gt;Vespula&lt;/i&gt; Genus.</title>
        <authorList>
            <person name="Harrop T.W.R."/>
            <person name="Guhlin J."/>
            <person name="McLaughlin G.M."/>
            <person name="Permina E."/>
            <person name="Stockwell P."/>
            <person name="Gilligan J."/>
            <person name="Le Lec M.F."/>
            <person name="Gruber M.A.M."/>
            <person name="Quinn O."/>
            <person name="Lovegrove M."/>
            <person name="Duncan E.J."/>
            <person name="Remnant E.J."/>
            <person name="Van Eeckhoven J."/>
            <person name="Graham B."/>
            <person name="Knapp R.A."/>
            <person name="Langford K.W."/>
            <person name="Kronenberg Z."/>
            <person name="Press M.O."/>
            <person name="Eacker S.M."/>
            <person name="Wilson-Rankin E.E."/>
            <person name="Purcell J."/>
            <person name="Lester P.J."/>
            <person name="Dearden P.K."/>
        </authorList>
    </citation>
    <scope>NUCLEOTIDE SEQUENCE</scope>
    <source>
        <strain evidence="1">Marl-1</strain>
    </source>
</reference>
<protein>
    <submittedName>
        <fullName evidence="1">Uncharacterized protein</fullName>
    </submittedName>
</protein>
<proteinExistence type="predicted"/>
<evidence type="ECO:0000313" key="2">
    <source>
        <dbReference type="Proteomes" id="UP000614350"/>
    </source>
</evidence>
<gene>
    <name evidence="1" type="ORF">HZH66_009057</name>
</gene>
<organism evidence="1 2">
    <name type="scientific">Vespula vulgaris</name>
    <name type="common">Yellow jacket</name>
    <name type="synonym">Wasp</name>
    <dbReference type="NCBI Taxonomy" id="7454"/>
    <lineage>
        <taxon>Eukaryota</taxon>
        <taxon>Metazoa</taxon>
        <taxon>Ecdysozoa</taxon>
        <taxon>Arthropoda</taxon>
        <taxon>Hexapoda</taxon>
        <taxon>Insecta</taxon>
        <taxon>Pterygota</taxon>
        <taxon>Neoptera</taxon>
        <taxon>Endopterygota</taxon>
        <taxon>Hymenoptera</taxon>
        <taxon>Apocrita</taxon>
        <taxon>Aculeata</taxon>
        <taxon>Vespoidea</taxon>
        <taxon>Vespidae</taxon>
        <taxon>Vespinae</taxon>
        <taxon>Vespula</taxon>
    </lineage>
</organism>
<comment type="caution">
    <text evidence="1">The sequence shown here is derived from an EMBL/GenBank/DDBJ whole genome shotgun (WGS) entry which is preliminary data.</text>
</comment>
<evidence type="ECO:0000313" key="1">
    <source>
        <dbReference type="EMBL" id="KAF7393224.1"/>
    </source>
</evidence>